<name>A0A3E0ELJ7_9FLAO</name>
<keyword evidence="2" id="KW-1185">Reference proteome</keyword>
<evidence type="ECO:0000313" key="1">
    <source>
        <dbReference type="EMBL" id="REG99005.1"/>
    </source>
</evidence>
<evidence type="ECO:0000313" key="2">
    <source>
        <dbReference type="Proteomes" id="UP000257136"/>
    </source>
</evidence>
<protein>
    <submittedName>
        <fullName evidence="1">Uncharacterized protein</fullName>
    </submittedName>
</protein>
<accession>A0A3E0ELJ7</accession>
<dbReference type="Proteomes" id="UP000257136">
    <property type="component" value="Unassembled WGS sequence"/>
</dbReference>
<dbReference type="EMBL" id="QUNI01000005">
    <property type="protein sequence ID" value="REG99005.1"/>
    <property type="molecule type" value="Genomic_DNA"/>
</dbReference>
<dbReference type="AlphaFoldDB" id="A0A3E0ELJ7"/>
<comment type="caution">
    <text evidence="1">The sequence shown here is derived from an EMBL/GenBank/DDBJ whole genome shotgun (WGS) entry which is preliminary data.</text>
</comment>
<gene>
    <name evidence="1" type="ORF">C8P67_105170</name>
</gene>
<reference evidence="1 2" key="1">
    <citation type="submission" date="2018-08" db="EMBL/GenBank/DDBJ databases">
        <title>Genomic Encyclopedia of Archaeal and Bacterial Type Strains, Phase II (KMG-II): from individual species to whole genera.</title>
        <authorList>
            <person name="Goeker M."/>
        </authorList>
    </citation>
    <scope>NUCLEOTIDE SEQUENCE [LARGE SCALE GENOMIC DNA]</scope>
    <source>
        <strain evidence="1 2">DSM 100880</strain>
    </source>
</reference>
<proteinExistence type="predicted"/>
<sequence length="162" mass="19085">MNTFQLPEVWISSIEHLDKTTIINSENKWWKQIIGIQKIDPEFPQVKASAFTFPLVYFSIGEIKVIPEKLEYSAKIFEAKPNMQYKNIQNDLNFDLLFNQIDKISIYKYPKPYLEKFNYPWIKIRLKNGKTILISSAMKIGQIENGLKETTALYHFLQNYVA</sequence>
<organism evidence="1 2">
    <name type="scientific">Flavobacterium aquicola</name>
    <dbReference type="NCBI Taxonomy" id="1682742"/>
    <lineage>
        <taxon>Bacteria</taxon>
        <taxon>Pseudomonadati</taxon>
        <taxon>Bacteroidota</taxon>
        <taxon>Flavobacteriia</taxon>
        <taxon>Flavobacteriales</taxon>
        <taxon>Flavobacteriaceae</taxon>
        <taxon>Flavobacterium</taxon>
    </lineage>
</organism>
<dbReference type="RefSeq" id="WP_115813103.1">
    <property type="nucleotide sequence ID" value="NZ_QUNI01000005.1"/>
</dbReference>